<evidence type="ECO:0000259" key="1">
    <source>
        <dbReference type="PROSITE" id="PS50235"/>
    </source>
</evidence>
<dbReference type="GO" id="GO:0005634">
    <property type="term" value="C:nucleus"/>
    <property type="evidence" value="ECO:0007669"/>
    <property type="project" value="TreeGrafter"/>
</dbReference>
<dbReference type="Gene3D" id="3.90.70.10">
    <property type="entry name" value="Cysteine proteinases"/>
    <property type="match status" value="2"/>
</dbReference>
<feature type="domain" description="USP" evidence="1">
    <location>
        <begin position="32"/>
        <end position="234"/>
    </location>
</feature>
<dbReference type="GO" id="GO:0016579">
    <property type="term" value="P:protein deubiquitination"/>
    <property type="evidence" value="ECO:0007669"/>
    <property type="project" value="InterPro"/>
</dbReference>
<dbReference type="SUPFAM" id="SSF54001">
    <property type="entry name" value="Cysteine proteinases"/>
    <property type="match status" value="1"/>
</dbReference>
<proteinExistence type="predicted"/>
<evidence type="ECO:0000313" key="2">
    <source>
        <dbReference type="EMBL" id="CAD1838103.1"/>
    </source>
</evidence>
<name>A0A6V7Q4Y1_ANACO</name>
<dbReference type="InterPro" id="IPR001394">
    <property type="entry name" value="Peptidase_C19_UCH"/>
</dbReference>
<dbReference type="PROSITE" id="PS50235">
    <property type="entry name" value="USP_3"/>
    <property type="match status" value="1"/>
</dbReference>
<dbReference type="GO" id="GO:0004843">
    <property type="term" value="F:cysteine-type deubiquitinase activity"/>
    <property type="evidence" value="ECO:0007669"/>
    <property type="project" value="InterPro"/>
</dbReference>
<dbReference type="InterPro" id="IPR050164">
    <property type="entry name" value="Peptidase_C19"/>
</dbReference>
<reference evidence="2" key="1">
    <citation type="submission" date="2020-07" db="EMBL/GenBank/DDBJ databases">
        <authorList>
            <person name="Lin J."/>
        </authorList>
    </citation>
    <scope>NUCLEOTIDE SEQUENCE</scope>
</reference>
<dbReference type="EMBL" id="LR862132">
    <property type="protein sequence ID" value="CAD1838103.1"/>
    <property type="molecule type" value="Genomic_DNA"/>
</dbReference>
<dbReference type="PANTHER" id="PTHR24006:SF874">
    <property type="entry name" value="UBIQUITIN CARBOXYL-TERMINAL HYDROLASE 16"/>
    <property type="match status" value="1"/>
</dbReference>
<dbReference type="AlphaFoldDB" id="A0A6V7Q4Y1"/>
<gene>
    <name evidence="2" type="ORF">CB5_LOCUS21314</name>
</gene>
<organism evidence="2">
    <name type="scientific">Ananas comosus var. bracteatus</name>
    <name type="common">red pineapple</name>
    <dbReference type="NCBI Taxonomy" id="296719"/>
    <lineage>
        <taxon>Eukaryota</taxon>
        <taxon>Viridiplantae</taxon>
        <taxon>Streptophyta</taxon>
        <taxon>Embryophyta</taxon>
        <taxon>Tracheophyta</taxon>
        <taxon>Spermatophyta</taxon>
        <taxon>Magnoliopsida</taxon>
        <taxon>Liliopsida</taxon>
        <taxon>Poales</taxon>
        <taxon>Bromeliaceae</taxon>
        <taxon>Bromelioideae</taxon>
        <taxon>Ananas</taxon>
    </lineage>
</organism>
<dbReference type="PANTHER" id="PTHR24006">
    <property type="entry name" value="UBIQUITIN CARBOXYL-TERMINAL HYDROLASE"/>
    <property type="match status" value="1"/>
</dbReference>
<dbReference type="InterPro" id="IPR028889">
    <property type="entry name" value="USP"/>
</dbReference>
<protein>
    <recommendedName>
        <fullName evidence="1">USP domain-containing protein</fullName>
    </recommendedName>
</protein>
<accession>A0A6V7Q4Y1</accession>
<dbReference type="Pfam" id="PF00443">
    <property type="entry name" value="UCH"/>
    <property type="match status" value="1"/>
</dbReference>
<sequence length="234" mass="26652">MKNLKTSLARVVLQLKPSKVSKHHLPRLANDVPMKNKMLFPYDCFVKLYSCDKVEMHPFGLTNCGNSCYANAVLHFPNTHHGSHLGHGREEDAHEFLRYAIDSMQSVCLKEAGANAVGKSADETTLIQLTFGGYLRSKIRCMRCQEKSEQHERMMDLSYYCSRCKSYERARKKLTILDAPNILTIALKRFQSGKFGKLNKAVQFPENLNLIPYVSGTDDKSPLYTLYACSCIWM</sequence>
<dbReference type="InterPro" id="IPR038765">
    <property type="entry name" value="Papain-like_cys_pep_sf"/>
</dbReference>
<dbReference type="GO" id="GO:0005829">
    <property type="term" value="C:cytosol"/>
    <property type="evidence" value="ECO:0007669"/>
    <property type="project" value="TreeGrafter"/>
</dbReference>